<dbReference type="Gene3D" id="2.60.40.1180">
    <property type="entry name" value="Golgi alpha-mannosidase II"/>
    <property type="match status" value="1"/>
</dbReference>
<dbReference type="Gene3D" id="3.20.20.80">
    <property type="entry name" value="Glycosidases"/>
    <property type="match status" value="1"/>
</dbReference>
<keyword evidence="9" id="KW-1185">Reference proteome</keyword>
<dbReference type="GO" id="GO:0005975">
    <property type="term" value="P:carbohydrate metabolic process"/>
    <property type="evidence" value="ECO:0007669"/>
    <property type="project" value="InterPro"/>
</dbReference>
<dbReference type="PANTHER" id="PTHR22762:SF120">
    <property type="entry name" value="HETEROGLYCAN GLUCOSIDASE 1"/>
    <property type="match status" value="1"/>
</dbReference>
<dbReference type="InterPro" id="IPR000322">
    <property type="entry name" value="Glyco_hydro_31_TIM"/>
</dbReference>
<dbReference type="GO" id="GO:0004558">
    <property type="term" value="F:alpha-1,4-glucosidase activity"/>
    <property type="evidence" value="ECO:0007669"/>
    <property type="project" value="UniProtKB-EC"/>
</dbReference>
<evidence type="ECO:0000259" key="6">
    <source>
        <dbReference type="Pfam" id="PF13802"/>
    </source>
</evidence>
<dbReference type="InterPro" id="IPR048395">
    <property type="entry name" value="Glyco_hydro_31_C"/>
</dbReference>
<dbReference type="SUPFAM" id="SSF74650">
    <property type="entry name" value="Galactose mutarotase-like"/>
    <property type="match status" value="1"/>
</dbReference>
<dbReference type="SUPFAM" id="SSF51445">
    <property type="entry name" value="(Trans)glycosidases"/>
    <property type="match status" value="1"/>
</dbReference>
<dbReference type="Proteomes" id="UP000002384">
    <property type="component" value="Chromosome"/>
</dbReference>
<gene>
    <name evidence="8" type="ordered locus">PCC7424_1902</name>
</gene>
<dbReference type="InterPro" id="IPR011013">
    <property type="entry name" value="Gal_mutarotase_sf_dom"/>
</dbReference>
<comment type="similarity">
    <text evidence="1 4">Belongs to the glycosyl hydrolase 31 family.</text>
</comment>
<dbReference type="EC" id="3.2.1.20" evidence="8"/>
<dbReference type="InterPro" id="IPR025887">
    <property type="entry name" value="Glyco_hydro_31_N_dom"/>
</dbReference>
<evidence type="ECO:0000256" key="3">
    <source>
        <dbReference type="ARBA" id="ARBA00023295"/>
    </source>
</evidence>
<evidence type="ECO:0000256" key="2">
    <source>
        <dbReference type="ARBA" id="ARBA00022801"/>
    </source>
</evidence>
<dbReference type="Pfam" id="PF21365">
    <property type="entry name" value="Glyco_hydro_31_3rd"/>
    <property type="match status" value="1"/>
</dbReference>
<dbReference type="GO" id="GO:0030246">
    <property type="term" value="F:carbohydrate binding"/>
    <property type="evidence" value="ECO:0007669"/>
    <property type="project" value="InterPro"/>
</dbReference>
<evidence type="ECO:0000259" key="5">
    <source>
        <dbReference type="Pfam" id="PF01055"/>
    </source>
</evidence>
<evidence type="ECO:0000256" key="4">
    <source>
        <dbReference type="RuleBase" id="RU361185"/>
    </source>
</evidence>
<dbReference type="CDD" id="cd06604">
    <property type="entry name" value="GH31_glucosidase_II_MalA"/>
    <property type="match status" value="1"/>
</dbReference>
<reference evidence="9" key="1">
    <citation type="journal article" date="2011" name="MBio">
        <title>Novel metabolic attributes of the genus Cyanothece, comprising a group of unicellular nitrogen-fixing Cyanobacteria.</title>
        <authorList>
            <person name="Bandyopadhyay A."/>
            <person name="Elvitigala T."/>
            <person name="Welsh E."/>
            <person name="Stockel J."/>
            <person name="Liberton M."/>
            <person name="Min H."/>
            <person name="Sherman L.A."/>
            <person name="Pakrasi H.B."/>
        </authorList>
    </citation>
    <scope>NUCLEOTIDE SEQUENCE [LARGE SCALE GENOMIC DNA]</scope>
    <source>
        <strain evidence="9">PCC 7424</strain>
    </source>
</reference>
<protein>
    <submittedName>
        <fullName evidence="8">Alpha-glucosidase</fullName>
        <ecNumber evidence="8">3.2.1.20</ecNumber>
    </submittedName>
</protein>
<proteinExistence type="inferred from homology"/>
<feature type="domain" description="Glycoside hydrolase family 31 TIM barrel" evidence="5">
    <location>
        <begin position="275"/>
        <end position="604"/>
    </location>
</feature>
<dbReference type="KEGG" id="cyc:PCC7424_1902"/>
<dbReference type="eggNOG" id="COG1501">
    <property type="taxonomic scope" value="Bacteria"/>
</dbReference>
<organism evidence="8 9">
    <name type="scientific">Gloeothece citriformis (strain PCC 7424)</name>
    <name type="common">Cyanothece sp. (strain PCC 7424)</name>
    <dbReference type="NCBI Taxonomy" id="65393"/>
    <lineage>
        <taxon>Bacteria</taxon>
        <taxon>Bacillati</taxon>
        <taxon>Cyanobacteriota</taxon>
        <taxon>Cyanophyceae</taxon>
        <taxon>Oscillatoriophycideae</taxon>
        <taxon>Chroococcales</taxon>
        <taxon>Aphanothecaceae</taxon>
        <taxon>Gloeothece</taxon>
        <taxon>Gloeothece citriformis</taxon>
    </lineage>
</organism>
<evidence type="ECO:0000256" key="1">
    <source>
        <dbReference type="ARBA" id="ARBA00007806"/>
    </source>
</evidence>
<evidence type="ECO:0000313" key="9">
    <source>
        <dbReference type="Proteomes" id="UP000002384"/>
    </source>
</evidence>
<dbReference type="RefSeq" id="WP_012599277.1">
    <property type="nucleotide sequence ID" value="NC_011729.1"/>
</dbReference>
<keyword evidence="3 4" id="KW-0326">Glycosidase</keyword>
<evidence type="ECO:0000313" key="8">
    <source>
        <dbReference type="EMBL" id="ACK70334.1"/>
    </source>
</evidence>
<dbReference type="EMBL" id="CP001291">
    <property type="protein sequence ID" value="ACK70334.1"/>
    <property type="molecule type" value="Genomic_DNA"/>
</dbReference>
<feature type="domain" description="Glycosyl hydrolase family 31 C-terminal" evidence="7">
    <location>
        <begin position="612"/>
        <end position="698"/>
    </location>
</feature>
<dbReference type="Pfam" id="PF01055">
    <property type="entry name" value="Glyco_hydro_31_2nd"/>
    <property type="match status" value="1"/>
</dbReference>
<keyword evidence="2 4" id="KW-0378">Hydrolase</keyword>
<dbReference type="AlphaFoldDB" id="B7KDN2"/>
<dbReference type="STRING" id="65393.PCC7424_1902"/>
<dbReference type="CAZy" id="GH31">
    <property type="family name" value="Glycoside Hydrolase Family 31"/>
</dbReference>
<accession>B7KDN2</accession>
<sequence length="806" mass="93223">MDLYKQAVLRFRYVRLKRFLGSLFYSWQRDRLERKYRPKNPPETPQKPEKCLQAESTERGGYFKFEGAELEIRFLTPDFVQIDWKPGKIPIAYGIACKDWPTVETTFEQGENQWSVSSNTLQILVSQEGSLTFKTLDGQLIREEYPPQRKGEEWLHQAKLQPCEHIYGLGERAAPLNLRTAPKSEKEARSYRMWNYDMGGKYGPGADPLYLCIPVYLGLHSGGSYLIFYENTYSGNFSFKEEARAQFDGGALRYYLAIGSIKQVVERYTQLTGCPVLPPRWAFGYHQSRWGFETEEVVRQVAQGFITHNLPLSAIHLDIDCLDDFRAFTIDPDRFPKIREFTQELKDKGVRLIIIINPGVKPHRDNKLFEEGITQEIFCKTQDNKLIFAPVWPGMCAFPDFTDPLARHWWSRQYEYLLDLGFAGFWHDMNEPGVFTLWGDSTLPPHATQHAMEGRGGNHLEAHNIYGLLQARAGYEALRDYQVNHRPFIVSRAGWAGLQRYAWTWTGDIDSTWEALGQTIPTVLNMGLSGIPYSGPDIGGFKGDPSPELYLRWFQLACFLPFCRTHSANNVKPRTPWSYGEPILSIARDFLQLRYRLIPYFYTLAWEATQTGDPIVRPLFWLDVDDQRLWDVEDAFLVGNALMVCPVVKEGMRSRSVVLPKGRWYHFWDDRVIENCPEVELDAPLTGIPLLVRAGNILPMETDQELTLHIYPPVEGTCENYLYSDEGDGYGDWRIDRFCLKRDQGELELTRLEQGEFNFPYSKIELCLHGMKLQQVWIDGEEIKNFSEKQLICSPFQKIRLVGDLL</sequence>
<evidence type="ECO:0000259" key="7">
    <source>
        <dbReference type="Pfam" id="PF21365"/>
    </source>
</evidence>
<dbReference type="InterPro" id="IPR013780">
    <property type="entry name" value="Glyco_hydro_b"/>
</dbReference>
<dbReference type="InterPro" id="IPR030458">
    <property type="entry name" value="Glyco_hydro_31_AS"/>
</dbReference>
<dbReference type="PROSITE" id="PS00129">
    <property type="entry name" value="GLYCOSYL_HYDROL_F31_1"/>
    <property type="match status" value="1"/>
</dbReference>
<dbReference type="SUPFAM" id="SSF51011">
    <property type="entry name" value="Glycosyl hydrolase domain"/>
    <property type="match status" value="1"/>
</dbReference>
<dbReference type="OrthoDB" id="176168at2"/>
<feature type="domain" description="Glycoside hydrolase family 31 N-terminal" evidence="6">
    <location>
        <begin position="70"/>
        <end position="237"/>
    </location>
</feature>
<dbReference type="HOGENOM" id="CLU_000631_7_2_3"/>
<dbReference type="CDD" id="cd14752">
    <property type="entry name" value="GH31_N"/>
    <property type="match status" value="1"/>
</dbReference>
<dbReference type="Pfam" id="PF13802">
    <property type="entry name" value="Gal_mutarotas_2"/>
    <property type="match status" value="1"/>
</dbReference>
<dbReference type="Gene3D" id="2.60.40.1760">
    <property type="entry name" value="glycosyl hydrolase (family 31)"/>
    <property type="match status" value="1"/>
</dbReference>
<name>B7KDN2_GLOC7</name>
<dbReference type="PANTHER" id="PTHR22762">
    <property type="entry name" value="ALPHA-GLUCOSIDASE"/>
    <property type="match status" value="1"/>
</dbReference>
<dbReference type="InterPro" id="IPR017853">
    <property type="entry name" value="GH"/>
</dbReference>